<accession>K2L1M8</accession>
<dbReference type="eggNOG" id="COG3151">
    <property type="taxonomic scope" value="Bacteria"/>
</dbReference>
<proteinExistence type="predicted"/>
<protein>
    <recommendedName>
        <fullName evidence="3">Dehydrogenase</fullName>
    </recommendedName>
</protein>
<keyword evidence="2" id="KW-1185">Reference proteome</keyword>
<dbReference type="InterPro" id="IPR009659">
    <property type="entry name" value="DUF1249"/>
</dbReference>
<dbReference type="PANTHER" id="PTHR38774:SF1">
    <property type="entry name" value="CYTOPLASMIC PROTEIN"/>
    <property type="match status" value="1"/>
</dbReference>
<reference evidence="1 2" key="1">
    <citation type="journal article" date="2012" name="J. Bacteriol.">
        <title>Genome Sequence of Idiomarina xiamenensis Type Strain 10-D-4.</title>
        <authorList>
            <person name="Lai Q."/>
            <person name="Wang L."/>
            <person name="Wang W."/>
            <person name="Shao Z."/>
        </authorList>
    </citation>
    <scope>NUCLEOTIDE SEQUENCE [LARGE SCALE GENOMIC DNA]</scope>
    <source>
        <strain evidence="1 2">10-D-4</strain>
    </source>
</reference>
<sequence length="143" mass="16323">MRKSYSVDLSALQQLAERNYAAMLGLLPATLNVGDGQQIHVGEQLSYQLQVTDSARFTTDVKIRQVKPEAGWLSATIEVRLYHDVRMAEVIGNQGIRRLQARYQQPNPAMHQADEKHQVNRFLRDWLTLCQRMGRSNVALAFN</sequence>
<dbReference type="EMBL" id="AMRG01000008">
    <property type="protein sequence ID" value="EKE83695.1"/>
    <property type="molecule type" value="Genomic_DNA"/>
</dbReference>
<dbReference type="PATRIC" id="fig|740709.3.peg.1545"/>
<comment type="caution">
    <text evidence="1">The sequence shown here is derived from an EMBL/GenBank/DDBJ whole genome shotgun (WGS) entry which is preliminary data.</text>
</comment>
<dbReference type="Proteomes" id="UP000014115">
    <property type="component" value="Unassembled WGS sequence"/>
</dbReference>
<organism evidence="1 2">
    <name type="scientific">Idiomarina xiamenensis 10-D-4</name>
    <dbReference type="NCBI Taxonomy" id="740709"/>
    <lineage>
        <taxon>Bacteria</taxon>
        <taxon>Pseudomonadati</taxon>
        <taxon>Pseudomonadota</taxon>
        <taxon>Gammaproteobacteria</taxon>
        <taxon>Alteromonadales</taxon>
        <taxon>Idiomarinaceae</taxon>
        <taxon>Idiomarina</taxon>
    </lineage>
</organism>
<name>K2L1M8_9GAMM</name>
<dbReference type="Pfam" id="PF06853">
    <property type="entry name" value="DUF1249"/>
    <property type="match status" value="1"/>
</dbReference>
<dbReference type="PANTHER" id="PTHR38774">
    <property type="entry name" value="CYTOPLASMIC PROTEIN-RELATED"/>
    <property type="match status" value="1"/>
</dbReference>
<evidence type="ECO:0008006" key="3">
    <source>
        <dbReference type="Google" id="ProtNLM"/>
    </source>
</evidence>
<gene>
    <name evidence="1" type="ORF">A10D4_07600</name>
</gene>
<dbReference type="STRING" id="740709.A10D4_07600"/>
<evidence type="ECO:0000313" key="1">
    <source>
        <dbReference type="EMBL" id="EKE83695.1"/>
    </source>
</evidence>
<dbReference type="RefSeq" id="WP_008488736.1">
    <property type="nucleotide sequence ID" value="NZ_AMRG01000008.1"/>
</dbReference>
<dbReference type="OrthoDB" id="9793663at2"/>
<dbReference type="AlphaFoldDB" id="K2L1M8"/>
<evidence type="ECO:0000313" key="2">
    <source>
        <dbReference type="Proteomes" id="UP000014115"/>
    </source>
</evidence>